<dbReference type="InterPro" id="IPR050261">
    <property type="entry name" value="FrsA_esterase"/>
</dbReference>
<dbReference type="InterPro" id="IPR001375">
    <property type="entry name" value="Peptidase_S9_cat"/>
</dbReference>
<dbReference type="RefSeq" id="WP_251223714.1">
    <property type="nucleotide sequence ID" value="NZ_JAMBOL010000011.1"/>
</dbReference>
<protein>
    <submittedName>
        <fullName evidence="3">Prolyl oligopeptidase family serine peptidase</fullName>
    </submittedName>
</protein>
<keyword evidence="4" id="KW-1185">Reference proteome</keyword>
<keyword evidence="1" id="KW-0378">Hydrolase</keyword>
<evidence type="ECO:0000313" key="4">
    <source>
        <dbReference type="Proteomes" id="UP001139179"/>
    </source>
</evidence>
<dbReference type="GO" id="GO:0008236">
    <property type="term" value="F:serine-type peptidase activity"/>
    <property type="evidence" value="ECO:0007669"/>
    <property type="project" value="InterPro"/>
</dbReference>
<gene>
    <name evidence="3" type="ORF">M3202_12725</name>
</gene>
<dbReference type="EMBL" id="JAMBOL010000011">
    <property type="protein sequence ID" value="MCM3714945.1"/>
    <property type="molecule type" value="Genomic_DNA"/>
</dbReference>
<dbReference type="SUPFAM" id="SSF53474">
    <property type="entry name" value="alpha/beta-Hydrolases"/>
    <property type="match status" value="1"/>
</dbReference>
<feature type="domain" description="Peptidase S9 prolyl oligopeptidase catalytic" evidence="2">
    <location>
        <begin position="67"/>
        <end position="256"/>
    </location>
</feature>
<name>A0A9X2DRR7_9BACI</name>
<reference evidence="3" key="1">
    <citation type="submission" date="2022-05" db="EMBL/GenBank/DDBJ databases">
        <title>Comparative Genomics of Spacecraft Associated Microbes.</title>
        <authorList>
            <person name="Tran M.T."/>
            <person name="Wright A."/>
            <person name="Seuylemezian A."/>
            <person name="Eisen J."/>
            <person name="Coil D."/>
        </authorList>
    </citation>
    <scope>NUCLEOTIDE SEQUENCE</scope>
    <source>
        <strain evidence="3">214.1.1</strain>
    </source>
</reference>
<dbReference type="InterPro" id="IPR029058">
    <property type="entry name" value="AB_hydrolase_fold"/>
</dbReference>
<dbReference type="GO" id="GO:0052689">
    <property type="term" value="F:carboxylic ester hydrolase activity"/>
    <property type="evidence" value="ECO:0007669"/>
    <property type="project" value="UniProtKB-ARBA"/>
</dbReference>
<dbReference type="PANTHER" id="PTHR22946:SF9">
    <property type="entry name" value="POLYKETIDE TRANSFERASE AF380"/>
    <property type="match status" value="1"/>
</dbReference>
<dbReference type="PANTHER" id="PTHR22946">
    <property type="entry name" value="DIENELACTONE HYDROLASE DOMAIN-CONTAINING PROTEIN-RELATED"/>
    <property type="match status" value="1"/>
</dbReference>
<comment type="caution">
    <text evidence="3">The sequence shown here is derived from an EMBL/GenBank/DDBJ whole genome shotgun (WGS) entry which is preliminary data.</text>
</comment>
<evidence type="ECO:0000256" key="1">
    <source>
        <dbReference type="ARBA" id="ARBA00022801"/>
    </source>
</evidence>
<dbReference type="Pfam" id="PF00326">
    <property type="entry name" value="Peptidase_S9"/>
    <property type="match status" value="1"/>
</dbReference>
<accession>A0A9X2DRR7</accession>
<sequence length="269" mass="30543">MKRLIDKVKIPSPHPRISLYLITYWSTGLRVKGYLAIPDGEKKLPGLLYLRGGIKNVGMVRVQRLIQWAAEGMIVLAPFYRGNKGGEGNEDFCGDDREDAFAAFDLLQSVPEVECESVHILGFSRGGVMALQTALARPQASSVTCWNGVSDMVLTYEERVDLRRMMKRVIGGTPNKYPERYRWRTPLHELGELKPRILLIHGEKDEHVSLAHALLVEQACRQAGKEVATWYFPQYTHHFPPKEQRVILSEAARWMKGKEKDKTKKSSGL</sequence>
<organism evidence="3 4">
    <name type="scientific">Halalkalibacter oceani</name>
    <dbReference type="NCBI Taxonomy" id="1653776"/>
    <lineage>
        <taxon>Bacteria</taxon>
        <taxon>Bacillati</taxon>
        <taxon>Bacillota</taxon>
        <taxon>Bacilli</taxon>
        <taxon>Bacillales</taxon>
        <taxon>Bacillaceae</taxon>
        <taxon>Halalkalibacter</taxon>
    </lineage>
</organism>
<evidence type="ECO:0000259" key="2">
    <source>
        <dbReference type="Pfam" id="PF00326"/>
    </source>
</evidence>
<evidence type="ECO:0000313" key="3">
    <source>
        <dbReference type="EMBL" id="MCM3714945.1"/>
    </source>
</evidence>
<proteinExistence type="predicted"/>
<dbReference type="Gene3D" id="3.40.50.1820">
    <property type="entry name" value="alpha/beta hydrolase"/>
    <property type="match status" value="1"/>
</dbReference>
<dbReference type="Proteomes" id="UP001139179">
    <property type="component" value="Unassembled WGS sequence"/>
</dbReference>
<dbReference type="AlphaFoldDB" id="A0A9X2DRR7"/>
<dbReference type="GO" id="GO:0006508">
    <property type="term" value="P:proteolysis"/>
    <property type="evidence" value="ECO:0007669"/>
    <property type="project" value="InterPro"/>
</dbReference>